<dbReference type="InterPro" id="IPR029052">
    <property type="entry name" value="Metallo-depent_PP-like"/>
</dbReference>
<dbReference type="EMBL" id="BAAADS010000015">
    <property type="protein sequence ID" value="GAA0603456.1"/>
    <property type="molecule type" value="Genomic_DNA"/>
</dbReference>
<dbReference type="PRINTS" id="PR01607">
    <property type="entry name" value="APYRASEFAMLY"/>
</dbReference>
<dbReference type="NCBIfam" id="NF006938">
    <property type="entry name" value="PRK09420.1"/>
    <property type="match status" value="1"/>
</dbReference>
<dbReference type="InterPro" id="IPR036907">
    <property type="entry name" value="5'-Nucleotdase_C_sf"/>
</dbReference>
<dbReference type="CDD" id="cd07410">
    <property type="entry name" value="MPP_CpdB_N"/>
    <property type="match status" value="1"/>
</dbReference>
<dbReference type="InterPro" id="IPR054470">
    <property type="entry name" value="FIMAH_dom"/>
</dbReference>
<dbReference type="SUPFAM" id="SSF56300">
    <property type="entry name" value="Metallo-dependent phosphatases"/>
    <property type="match status" value="1"/>
</dbReference>
<reference evidence="15 16" key="1">
    <citation type="journal article" date="2019" name="Int. J. Syst. Evol. Microbiol.">
        <title>The Global Catalogue of Microorganisms (GCM) 10K type strain sequencing project: providing services to taxonomists for standard genome sequencing and annotation.</title>
        <authorList>
            <consortium name="The Broad Institute Genomics Platform"/>
            <consortium name="The Broad Institute Genome Sequencing Center for Infectious Disease"/>
            <person name="Wu L."/>
            <person name="Ma J."/>
        </authorList>
    </citation>
    <scope>NUCLEOTIDE SEQUENCE [LARGE SCALE GENOMIC DNA]</scope>
    <source>
        <strain evidence="15 16">JCM 15395</strain>
    </source>
</reference>
<dbReference type="SUPFAM" id="SSF55816">
    <property type="entry name" value="5'-nucleotidase (syn. UDP-sugar hydrolase), C-terminal domain"/>
    <property type="match status" value="1"/>
</dbReference>
<comment type="catalytic activity">
    <reaction evidence="2">
        <text>a nucleoside 2',3'-cyclic phosphate + H2O = a nucleoside 3'-phosphate + H(+)</text>
        <dbReference type="Rhea" id="RHEA:19621"/>
        <dbReference type="ChEBI" id="CHEBI:15377"/>
        <dbReference type="ChEBI" id="CHEBI:15378"/>
        <dbReference type="ChEBI" id="CHEBI:66949"/>
        <dbReference type="ChEBI" id="CHEBI:66954"/>
        <dbReference type="EC" id="3.1.4.16"/>
    </reaction>
</comment>
<evidence type="ECO:0000256" key="5">
    <source>
        <dbReference type="ARBA" id="ARBA00006654"/>
    </source>
</evidence>
<evidence type="ECO:0000259" key="12">
    <source>
        <dbReference type="Pfam" id="PF00149"/>
    </source>
</evidence>
<evidence type="ECO:0000256" key="8">
    <source>
        <dbReference type="ARBA" id="ARBA00022741"/>
    </source>
</evidence>
<keyword evidence="6" id="KW-0479">Metal-binding</keyword>
<dbReference type="RefSeq" id="WP_343812724.1">
    <property type="nucleotide sequence ID" value="NZ_BAAADS010000015.1"/>
</dbReference>
<dbReference type="InterPro" id="IPR006179">
    <property type="entry name" value="5_nucleotidase/apyrase"/>
</dbReference>
<keyword evidence="10" id="KW-0511">Multifunctional enzyme</keyword>
<comment type="caution">
    <text evidence="15">The sequence shown here is derived from an EMBL/GenBank/DDBJ whole genome shotgun (WGS) entry which is preliminary data.</text>
</comment>
<evidence type="ECO:0000313" key="16">
    <source>
        <dbReference type="Proteomes" id="UP001500866"/>
    </source>
</evidence>
<organism evidence="15 16">
    <name type="scientific">Virgibacillus siamensis</name>
    <dbReference type="NCBI Taxonomy" id="480071"/>
    <lineage>
        <taxon>Bacteria</taxon>
        <taxon>Bacillati</taxon>
        <taxon>Bacillota</taxon>
        <taxon>Bacilli</taxon>
        <taxon>Bacillales</taxon>
        <taxon>Bacillaceae</taxon>
        <taxon>Virgibacillus</taxon>
    </lineage>
</organism>
<evidence type="ECO:0000256" key="6">
    <source>
        <dbReference type="ARBA" id="ARBA00022723"/>
    </source>
</evidence>
<comment type="subcellular location">
    <subcellularLocation>
        <location evidence="4">Cell envelope</location>
    </subcellularLocation>
</comment>
<sequence length="745" mass="82657">MYRKIMWRVIFPLMAIMLVFTPSGGNTANAAEDNSIVNLRLMETTDIHVHLANYNYYQDEPTNQFGLALTATRIKQARSEVNNSMLFDNGDLIQGNPLGDYVARNGLEEGEVHPVYKAMNLLNYDMANIGNHEFNYGIDFLKESIDDANFPYVNANVYYDDGDNDPTNDEPFFDPYRILQKQVTDTNGNTQTVDVGVIGFVPPQIMQWDRANLEGKVITKGIYETAQKYVPIMKEAGADIIVAIPHSGLGTVELQEREENATYNLTEVEGIDAIMFGHAHEVFPSETFTGIPGVNLDKGTINGVPSVEAGYWGNHLGIIDLKLEKDGEDWKVIDSGSEVRSIYNEETGEALVEPDQEILDSINEEHQATLEYIRSQVGETTAPIYSYFALVKDDPSVQIVSNAQKWYTKQAVAGTEYENLPILSAAAPFKAGGRSGSGYYTYIPEGPIAIKNVADLYVYPNTLKVVKLTGKEIRQWLEMSAGQFNQINPNASEPQDLVDNGFSTYNFDVIDGITYDIDVTEPSRYNNDGELINPDAQRIVNLQYNGEPVEDSQAFLVATNNYRASGGGNFPNLDGSQIVLSPQIQNRQVIIQYIQENGTIDPSADGNWSFAAIEGNPELTFQSSPDAQEFIEPSGNIAYIGEGTNGFSKYAIDLSAEEPVTLSSLQKDVTAFIADGSVEHPLAVQLENKLKQAEHHMDKGHQKQVVKKVEGFLKHLNNKAMEKFITAEAKEALNNHANELLDSWN</sequence>
<keyword evidence="7 11" id="KW-0732">Signal</keyword>
<dbReference type="PROSITE" id="PS00786">
    <property type="entry name" value="5_NUCLEOTIDASE_2"/>
    <property type="match status" value="1"/>
</dbReference>
<dbReference type="Proteomes" id="UP001500866">
    <property type="component" value="Unassembled WGS sequence"/>
</dbReference>
<dbReference type="InterPro" id="IPR041827">
    <property type="entry name" value="CpdB_N"/>
</dbReference>
<evidence type="ECO:0000256" key="1">
    <source>
        <dbReference type="ARBA" id="ARBA00000527"/>
    </source>
</evidence>
<keyword evidence="9 11" id="KW-0378">Hydrolase</keyword>
<feature type="chain" id="PRO_5044953966" evidence="11">
    <location>
        <begin position="31"/>
        <end position="745"/>
    </location>
</feature>
<proteinExistence type="inferred from homology"/>
<evidence type="ECO:0000259" key="14">
    <source>
        <dbReference type="Pfam" id="PF22888"/>
    </source>
</evidence>
<feature type="domain" description="Calcineurin-like phosphoesterase" evidence="12">
    <location>
        <begin position="40"/>
        <end position="281"/>
    </location>
</feature>
<dbReference type="Gene3D" id="3.60.21.10">
    <property type="match status" value="1"/>
</dbReference>
<gene>
    <name evidence="15" type="ORF">GCM10009001_20580</name>
</gene>
<dbReference type="PANTHER" id="PTHR11575">
    <property type="entry name" value="5'-NUCLEOTIDASE-RELATED"/>
    <property type="match status" value="1"/>
</dbReference>
<comment type="similarity">
    <text evidence="5 11">Belongs to the 5'-nucleotidase family.</text>
</comment>
<keyword evidence="16" id="KW-1185">Reference proteome</keyword>
<evidence type="ECO:0000256" key="10">
    <source>
        <dbReference type="ARBA" id="ARBA00023268"/>
    </source>
</evidence>
<keyword evidence="8 11" id="KW-0547">Nucleotide-binding</keyword>
<feature type="domain" description="5'-Nucleotidase C-terminal" evidence="13">
    <location>
        <begin position="377"/>
        <end position="573"/>
    </location>
</feature>
<evidence type="ECO:0000256" key="9">
    <source>
        <dbReference type="ARBA" id="ARBA00022801"/>
    </source>
</evidence>
<dbReference type="Gene3D" id="3.90.780.10">
    <property type="entry name" value="5'-Nucleotidase, C-terminal domain"/>
    <property type="match status" value="1"/>
</dbReference>
<accession>A0ABN1G3N9</accession>
<feature type="signal peptide" evidence="11">
    <location>
        <begin position="1"/>
        <end position="30"/>
    </location>
</feature>
<dbReference type="InterPro" id="IPR006146">
    <property type="entry name" value="5'-Nucleotdase_CS"/>
</dbReference>
<evidence type="ECO:0000256" key="7">
    <source>
        <dbReference type="ARBA" id="ARBA00022729"/>
    </source>
</evidence>
<dbReference type="InterPro" id="IPR004843">
    <property type="entry name" value="Calcineurin-like_PHP"/>
</dbReference>
<name>A0ABN1G3N9_9BACI</name>
<dbReference type="Pfam" id="PF22888">
    <property type="entry name" value="FIMAH"/>
    <property type="match status" value="1"/>
</dbReference>
<comment type="cofactor">
    <cofactor evidence="3">
        <name>a divalent metal cation</name>
        <dbReference type="ChEBI" id="CHEBI:60240"/>
    </cofactor>
</comment>
<evidence type="ECO:0000256" key="11">
    <source>
        <dbReference type="RuleBase" id="RU362119"/>
    </source>
</evidence>
<feature type="domain" description="FIMAH" evidence="14">
    <location>
        <begin position="663"/>
        <end position="741"/>
    </location>
</feature>
<evidence type="ECO:0000256" key="4">
    <source>
        <dbReference type="ARBA" id="ARBA00004196"/>
    </source>
</evidence>
<evidence type="ECO:0000256" key="3">
    <source>
        <dbReference type="ARBA" id="ARBA00001968"/>
    </source>
</evidence>
<protein>
    <submittedName>
        <fullName evidence="15">Bifunctional 2',3'-cyclic-nucleotide 2'-phosphodiesterase/3'-nucleotidase</fullName>
    </submittedName>
</protein>
<dbReference type="InterPro" id="IPR008334">
    <property type="entry name" value="5'-Nucleotdase_C"/>
</dbReference>
<evidence type="ECO:0000259" key="13">
    <source>
        <dbReference type="Pfam" id="PF02872"/>
    </source>
</evidence>
<dbReference type="Pfam" id="PF00149">
    <property type="entry name" value="Metallophos"/>
    <property type="match status" value="1"/>
</dbReference>
<dbReference type="Pfam" id="PF02872">
    <property type="entry name" value="5_nucleotid_C"/>
    <property type="match status" value="1"/>
</dbReference>
<evidence type="ECO:0000256" key="2">
    <source>
        <dbReference type="ARBA" id="ARBA00001730"/>
    </source>
</evidence>
<evidence type="ECO:0000313" key="15">
    <source>
        <dbReference type="EMBL" id="GAA0603456.1"/>
    </source>
</evidence>
<dbReference type="PANTHER" id="PTHR11575:SF6">
    <property type="entry name" value="2',3'-CYCLIC-NUCLEOTIDE 2'-PHOSPHODIESTERASE_3'-NUCLEOTIDASE"/>
    <property type="match status" value="1"/>
</dbReference>
<comment type="catalytic activity">
    <reaction evidence="1">
        <text>a ribonucleoside 3'-phosphate + H2O = a ribonucleoside + phosphate</text>
        <dbReference type="Rhea" id="RHEA:10144"/>
        <dbReference type="ChEBI" id="CHEBI:13197"/>
        <dbReference type="ChEBI" id="CHEBI:15377"/>
        <dbReference type="ChEBI" id="CHEBI:18254"/>
        <dbReference type="ChEBI" id="CHEBI:43474"/>
        <dbReference type="EC" id="3.1.3.6"/>
    </reaction>
</comment>